<feature type="coiled-coil region" evidence="1">
    <location>
        <begin position="1348"/>
        <end position="1513"/>
    </location>
</feature>
<dbReference type="Proteomes" id="UP000005204">
    <property type="component" value="Unassembled WGS sequence"/>
</dbReference>
<feature type="coiled-coil region" evidence="1">
    <location>
        <begin position="1990"/>
        <end position="2079"/>
    </location>
</feature>
<feature type="compositionally biased region" description="Polar residues" evidence="2">
    <location>
        <begin position="1756"/>
        <end position="1765"/>
    </location>
</feature>
<evidence type="ECO:0000313" key="3">
    <source>
        <dbReference type="EnsemblMetazoa" id="XP_037866630.1"/>
    </source>
</evidence>
<dbReference type="KEGG" id="bmor:101741891"/>
<evidence type="ECO:0000256" key="1">
    <source>
        <dbReference type="SAM" id="Coils"/>
    </source>
</evidence>
<reference evidence="3" key="2">
    <citation type="submission" date="2022-06" db="UniProtKB">
        <authorList>
            <consortium name="EnsemblMetazoa"/>
        </authorList>
    </citation>
    <scope>IDENTIFICATION</scope>
    <source>
        <strain evidence="3">p50T (Dazao)</strain>
    </source>
</reference>
<feature type="coiled-coil region" evidence="1">
    <location>
        <begin position="393"/>
        <end position="444"/>
    </location>
</feature>
<organism evidence="3 4">
    <name type="scientific">Bombyx mori</name>
    <name type="common">Silk moth</name>
    <dbReference type="NCBI Taxonomy" id="7091"/>
    <lineage>
        <taxon>Eukaryota</taxon>
        <taxon>Metazoa</taxon>
        <taxon>Ecdysozoa</taxon>
        <taxon>Arthropoda</taxon>
        <taxon>Hexapoda</taxon>
        <taxon>Insecta</taxon>
        <taxon>Pterygota</taxon>
        <taxon>Neoptera</taxon>
        <taxon>Endopterygota</taxon>
        <taxon>Lepidoptera</taxon>
        <taxon>Glossata</taxon>
        <taxon>Ditrysia</taxon>
        <taxon>Bombycoidea</taxon>
        <taxon>Bombycidae</taxon>
        <taxon>Bombycinae</taxon>
        <taxon>Bombyx</taxon>
    </lineage>
</organism>
<proteinExistence type="predicted"/>
<dbReference type="PANTHER" id="PTHR23159:SF31">
    <property type="entry name" value="CENTROSOME-ASSOCIATED PROTEIN CEP250 ISOFORM X1"/>
    <property type="match status" value="1"/>
</dbReference>
<accession>A0A8R2QR08</accession>
<feature type="coiled-coil region" evidence="1">
    <location>
        <begin position="493"/>
        <end position="662"/>
    </location>
</feature>
<name>A0A8R2QR08_BOMMO</name>
<feature type="coiled-coil region" evidence="1">
    <location>
        <begin position="76"/>
        <end position="106"/>
    </location>
</feature>
<keyword evidence="4" id="KW-1185">Reference proteome</keyword>
<feature type="region of interest" description="Disordered" evidence="2">
    <location>
        <begin position="1737"/>
        <end position="1770"/>
    </location>
</feature>
<evidence type="ECO:0000313" key="4">
    <source>
        <dbReference type="Proteomes" id="UP000005204"/>
    </source>
</evidence>
<dbReference type="EnsemblMetazoa" id="XM_038010702.1">
    <property type="protein sequence ID" value="XP_037866630.1"/>
    <property type="gene ID" value="LOC101741891"/>
</dbReference>
<feature type="region of interest" description="Disordered" evidence="2">
    <location>
        <begin position="1870"/>
        <end position="1899"/>
    </location>
</feature>
<dbReference type="GeneID" id="101741891"/>
<evidence type="ECO:0000256" key="2">
    <source>
        <dbReference type="SAM" id="MobiDB-lite"/>
    </source>
</evidence>
<feature type="coiled-coil region" evidence="1">
    <location>
        <begin position="1219"/>
        <end position="1281"/>
    </location>
</feature>
<protein>
    <submittedName>
        <fullName evidence="3">Uncharacterized protein</fullName>
    </submittedName>
</protein>
<sequence length="2367" mass="275306">MSFITKRERVFKEFDLFDLPSRNEGKLKAYASCTDARAWSHFCSDKTEHLVEIIKRNNERCRPKYVPTDVIVDTLMVAKNTEIARLKRKIEEFEQMLAAYDQLELSCEQKCEIANAHATIKAANKELEDMFLDLNLSGFTEIDSEAFETGKSRGDELTKYRMDETPKSKDEWTYDKENRPRLETKGNQAGFSCPCDASTSATDPRIEEMKETIITKDAKLSAMQNTIAVMENDVCEPYCIYAHIYTALEKIFGILCQNDKYKQYLDLLTTGKDIRNIDLKGKILFKLKVLEKFSLALIAPCSQNHNNTAPDDCPCYKTQIVARLETTYALSSETNQPNLDNKRALLIADIMDNEEMKEILSRESANLDDEDVLQNDNLDEDTCSIDGENLKRLKNLQENYNDLMVCYENLKHERNCLQLKCHKYDELECELQALRARIREYNALWSEKEYFRKRSVDLDDLKEHYLVLSNETSNLETKLKSEMEINKIKTEAMEGLRKDNIALEKKINEIEISFEKERNTLECKLKETECKVMCQEQQIKSLNVQIDKLIEQEDYSNSVNSDKNALSLLNQIESLKEEVFNLKDALCYGEEERQTALRDFQDNLKIINDLKLEIEDWKNKCEKIMQQNDELERFTENYGLEVRKLTEENKNLLQENEEKCLAVENLMNIVNTKSKEIDHLISEIDHKNIINNNLITQVESHASTIEILESEKTRTLTSLEISKCESQELLKRTQDYENLVHQNNELSKELSDQVEEYNMLKEQFERLTKDNEKLQYELHEIEKLQEINKACTDEIAKLKDERDHLKTSLVLTKKESEVLDQKLMEFENLRQQFHNLRESEQKLSIDKYQTENLLGDENSEQDTAGESIQLYSRESSISIKKLYDTENLKEDILSYHESYQNLKNENLNLKTIISNLEKEKINLIDQISNLRHENEKRLHTDGLVSELEEELNSINKTYELLMIEKNKSELYLEDKNKEVINLQNQLESRIAENKQLRQQLIELDSEFFISKNNFKSIETENDELQKENEKLTVSIRKFESDLNLLQKEYEAVKMERNQIEKVYETLLVDLNTVKKENEELAQQSQTLFSHNDDLENALIMERSLVKLKPEFLENSYEEIIREIIELKDQKIGTQNKIRELMDKLEESEYIILKLTEEVVARNHKIIILENHINEVEDEVRRLQVCVSDAIIAGEQIRENSIQKIDESVKAVHAHHSKATHNIRMELDKLKNENILLEQKLSNTKLDYSDSFNSRNEILSNMNRLQNDNEIIITDIKQIELEYIGDSELSPEKCDAVDVLHSLERIRNYMETKKSKNIILEQTLLKVQSSSQLLLCKADEGKRIVEVEKQKIITEKEEAIKQRQDLEASLLDLKQKLEKQISTDQDVIKDLEAEILNKDLIINNINKSTESYITELKNDINSWQELYENATRELKHLQEQLQSISDENNKYFQEIMTANKQLEVKSKEISSLQKSLEDIQNQTSHFIEVNNLKLEEKSEEIAELQKTIEKIKNRSFTCIGTNTSGINLVRDDNLEIKQDKAQQVDGNVNINIKENRDRTALEKLFYERSYQKLQTLKAIQVTNISVQPKFDARNYSNYKSEKSVIDETSLIDIVESENTSKDNGPNKSVVNLQRKVSKPLNYNDTSKNSSSLDIQPVKHIINDIENTADFKNNYESEIKINDIEQNDETKRKIPESVHSTDMFIVYKSSETDTPSTGRSKEPTSWPHHYNSEVVETLKIHPKNQNTADYRSRKREPSTNTQTNENIGTKRGINVKLPRVELINSSQSLSLKSETSSSDTFHMAKPSETTFLNSEAIEKPQKTELEPSNSDQEKVNSIFDSIYSENYQNNIKKSNISGQTISLANDTETLNVTSRPNSSDLAVNPLNNNLQTKSKSKKSAQNELRTKIALNYVLDTIELDRNLRNTDNENSYSTRKTQSASIVSFSLLDFNDESNLSSVSSRNGIKTMAHNLSKNQFLKFKDQGVLVRLDNYEKYEQEIDALKKTLKNTEEDFKKKLDALKLQYDNNIKNIKKEHDNGVNNLQNLHEETLHDIIKIRENEIENLRTLSIEAMKKADKLEKDNSLLKHQEQYNGLACFDEDQEVPSESNSQKNTRLQRKVLTQTNVEAFDVKPKTRIHGPCTCSLDVNMSDTIRNIFQQVDNDQRKLAERTYLKYILNKILNDSVKSLDAQELSFLHLKICRTWKMKLNKEEAFQMKINTLESELLTKQKHTQQHIADLDRKVAQERRALQEIREAVFRSNPRSRSTSPRTDFGIKTSAPAESITNNNLDCTCKIGCGIVRKRERRAAGDIAATLLSVKSRPRRSRAESNRAVIPNLNFEESRKNNAYEHDERPTRLRKNEDKQKHYHKK</sequence>
<feature type="coiled-coil region" evidence="1">
    <location>
        <begin position="1116"/>
        <end position="1157"/>
    </location>
</feature>
<dbReference type="PANTHER" id="PTHR23159">
    <property type="entry name" value="CENTROSOMAL PROTEIN 2"/>
    <property type="match status" value="1"/>
</dbReference>
<feature type="coiled-coil region" evidence="1">
    <location>
        <begin position="736"/>
        <end position="839"/>
    </location>
</feature>
<keyword evidence="1" id="KW-0175">Coiled coil</keyword>
<reference evidence="4" key="1">
    <citation type="journal article" date="2008" name="Insect Biochem. Mol. Biol.">
        <title>The genome of a lepidopteran model insect, the silkworm Bombyx mori.</title>
        <authorList>
            <consortium name="International Silkworm Genome Consortium"/>
        </authorList>
    </citation>
    <scope>NUCLEOTIDE SEQUENCE [LARGE SCALE GENOMIC DNA]</scope>
    <source>
        <strain evidence="4">p50T</strain>
    </source>
</reference>
<feature type="compositionally biased region" description="Basic and acidic residues" evidence="2">
    <location>
        <begin position="2337"/>
        <end position="2361"/>
    </location>
</feature>
<feature type="region of interest" description="Disordered" evidence="2">
    <location>
        <begin position="2334"/>
        <end position="2367"/>
    </location>
</feature>
<dbReference type="RefSeq" id="XP_037866630.1">
    <property type="nucleotide sequence ID" value="XM_038010702.2"/>
</dbReference>
<feature type="coiled-coil region" evidence="1">
    <location>
        <begin position="885"/>
        <end position="1083"/>
    </location>
</feature>